<reference evidence="1" key="1">
    <citation type="submission" date="2021-12" db="EMBL/GenBank/DDBJ databases">
        <authorList>
            <person name="King R."/>
        </authorList>
    </citation>
    <scope>NUCLEOTIDE SEQUENCE</scope>
</reference>
<gene>
    <name evidence="1" type="ORF">CINC_LOCUS5408</name>
</gene>
<dbReference type="Gene3D" id="3.40.50.300">
    <property type="entry name" value="P-loop containing nucleotide triphosphate hydrolases"/>
    <property type="match status" value="1"/>
</dbReference>
<dbReference type="AlphaFoldDB" id="A0A9N8KTE8"/>
<accession>A0A9N8KTE8</accession>
<organism evidence="1 2">
    <name type="scientific">Chrysodeixis includens</name>
    <name type="common">Soybean looper</name>
    <name type="synonym">Pseudoplusia includens</name>
    <dbReference type="NCBI Taxonomy" id="689277"/>
    <lineage>
        <taxon>Eukaryota</taxon>
        <taxon>Metazoa</taxon>
        <taxon>Ecdysozoa</taxon>
        <taxon>Arthropoda</taxon>
        <taxon>Hexapoda</taxon>
        <taxon>Insecta</taxon>
        <taxon>Pterygota</taxon>
        <taxon>Neoptera</taxon>
        <taxon>Endopterygota</taxon>
        <taxon>Lepidoptera</taxon>
        <taxon>Glossata</taxon>
        <taxon>Ditrysia</taxon>
        <taxon>Noctuoidea</taxon>
        <taxon>Noctuidae</taxon>
        <taxon>Plusiinae</taxon>
        <taxon>Chrysodeixis</taxon>
    </lineage>
</organism>
<dbReference type="EMBL" id="LR824005">
    <property type="protein sequence ID" value="CAD0194554.1"/>
    <property type="molecule type" value="Genomic_DNA"/>
</dbReference>
<dbReference type="SUPFAM" id="SSF52540">
    <property type="entry name" value="P-loop containing nucleoside triphosphate hydrolases"/>
    <property type="match status" value="1"/>
</dbReference>
<sequence>MNVPVLSKLTFDIYRGEFTMLLVDRSQELLMNTLDDLLTGIAVADRGTINVLGEYLMPGNTVMTTPYMMGYCHRSDTLIEDLTVQEHFVVFSKICLWHQKKRNIFQYVHIRSKRLLKDCDLESVRFERVRNLNIYYRAQLCWAMAVLLEPRVVVIPNFTDPPEYVAVIKDKIMRYKNYITIVALYYSSIQLEYADRVFVFDRKKLIFGGTPAYMFFRYGNVLYNTFLRAVATSAEAA</sequence>
<dbReference type="InterPro" id="IPR027417">
    <property type="entry name" value="P-loop_NTPase"/>
</dbReference>
<proteinExistence type="predicted"/>
<keyword evidence="2" id="KW-1185">Reference proteome</keyword>
<protein>
    <recommendedName>
        <fullName evidence="3">ABC transporter domain-containing protein</fullName>
    </recommendedName>
</protein>
<evidence type="ECO:0000313" key="1">
    <source>
        <dbReference type="EMBL" id="CAD0194554.1"/>
    </source>
</evidence>
<dbReference type="Proteomes" id="UP001154114">
    <property type="component" value="Chromosome 2"/>
</dbReference>
<name>A0A9N8KTE8_CHRIL</name>
<evidence type="ECO:0000313" key="2">
    <source>
        <dbReference type="Proteomes" id="UP001154114"/>
    </source>
</evidence>
<dbReference type="OrthoDB" id="7429767at2759"/>
<evidence type="ECO:0008006" key="3">
    <source>
        <dbReference type="Google" id="ProtNLM"/>
    </source>
</evidence>